<dbReference type="RefSeq" id="WP_104709904.1">
    <property type="nucleotide sequence ID" value="NZ_PTRA01000001.1"/>
</dbReference>
<reference evidence="3" key="1">
    <citation type="submission" date="2018-02" db="EMBL/GenBank/DDBJ databases">
        <title>Genome sequencing of Solimonas sp. HR-BB.</title>
        <authorList>
            <person name="Lee Y."/>
            <person name="Jeon C.O."/>
        </authorList>
    </citation>
    <scope>NUCLEOTIDE SEQUENCE [LARGE SCALE GENOMIC DNA]</scope>
    <source>
        <strain evidence="3">HR-U</strain>
    </source>
</reference>
<dbReference type="OrthoDB" id="875766at2"/>
<dbReference type="Proteomes" id="UP000239590">
    <property type="component" value="Unassembled WGS sequence"/>
</dbReference>
<proteinExistence type="predicted"/>
<dbReference type="InterPro" id="IPR025411">
    <property type="entry name" value="DUF4136"/>
</dbReference>
<sequence>MKTFIYLVACTLLISACTTSKVRVDTTLDEQVSLAYNRTYSILKSSDLKNLGEYEQRIILQEIEKQMNARGYKAMEEGGDLSVLFSVYTDQLKLKQSNPAYANQKLKKGTLLIHLVDETLNRSVWMGYASGLFEKESTLSERELRTATRRIMDQYPALAYGYAPVKMIVKQ</sequence>
<protein>
    <recommendedName>
        <fullName evidence="1">DUF4136 domain-containing protein</fullName>
    </recommendedName>
</protein>
<evidence type="ECO:0000259" key="1">
    <source>
        <dbReference type="Pfam" id="PF13590"/>
    </source>
</evidence>
<dbReference type="PROSITE" id="PS51257">
    <property type="entry name" value="PROKAR_LIPOPROTEIN"/>
    <property type="match status" value="1"/>
</dbReference>
<name>A0A2S7IM03_9BACT</name>
<evidence type="ECO:0000313" key="3">
    <source>
        <dbReference type="Proteomes" id="UP000239590"/>
    </source>
</evidence>
<dbReference type="AlphaFoldDB" id="A0A2S7IM03"/>
<comment type="caution">
    <text evidence="2">The sequence shown here is derived from an EMBL/GenBank/DDBJ whole genome shotgun (WGS) entry which is preliminary data.</text>
</comment>
<feature type="domain" description="DUF4136" evidence="1">
    <location>
        <begin position="24"/>
        <end position="156"/>
    </location>
</feature>
<dbReference type="Gene3D" id="3.30.160.670">
    <property type="match status" value="1"/>
</dbReference>
<gene>
    <name evidence="2" type="ORF">C5O19_03355</name>
</gene>
<evidence type="ECO:0000313" key="2">
    <source>
        <dbReference type="EMBL" id="PQA58715.1"/>
    </source>
</evidence>
<organism evidence="2 3">
    <name type="scientific">Siphonobacter curvatus</name>
    <dbReference type="NCBI Taxonomy" id="2094562"/>
    <lineage>
        <taxon>Bacteria</taxon>
        <taxon>Pseudomonadati</taxon>
        <taxon>Bacteroidota</taxon>
        <taxon>Cytophagia</taxon>
        <taxon>Cytophagales</taxon>
        <taxon>Cytophagaceae</taxon>
        <taxon>Siphonobacter</taxon>
    </lineage>
</organism>
<accession>A0A2S7IM03</accession>
<dbReference type="Pfam" id="PF13590">
    <property type="entry name" value="DUF4136"/>
    <property type="match status" value="1"/>
</dbReference>
<dbReference type="EMBL" id="PTRA01000001">
    <property type="protein sequence ID" value="PQA58715.1"/>
    <property type="molecule type" value="Genomic_DNA"/>
</dbReference>
<keyword evidence="3" id="KW-1185">Reference proteome</keyword>